<dbReference type="OrthoDB" id="1368at2759"/>
<protein>
    <submittedName>
        <fullName evidence="9">Uncharacterized protein</fullName>
    </submittedName>
</protein>
<sequence>MVAENPLFRGRWTWKKFGATVIDDIWPEVTFFTAISAVVTLVSKNTEVDLGVSNQLLTVLGLVLGLVISFRTSSAYERYQDGRKMWGNIIVASKNFAQLIWIHVPLERKIVEGEEPWTTMDVMIEKKSMVNLVQAFSVSVKHLLRAEPGVYYEDLYPLVSFLPHYANDSEAGHRQDTAERLPLWYIRDEYNNLHDPAAPSSFLRNIQHARDQTLVEEPKSINGGTDSKRSSKRYMPARADTFDPEAALPSVESDQPLKPARNPPEWTIFDYFPLLRLFRWMYRSIFDREKLKENRRRRRKAYAHIVESHVPLEISLVLSNYSAFLMKNGFVQAPIATAMTNCLLLLQDTVCNLERICNTPLPFAYQAHLRMSLWLYLLLLPFQIYTFFGYITIPGTAFASFLLLGFLEIGQEIENPFNYDYNDLDLDGFCLSLQRDLQEITTFTSPLPRKFLYSKFNQPFAPADRRSAAELRKLGDNYQTYQGTSPGMNSINRTLVSSWKTVDRMTRER</sequence>
<dbReference type="GO" id="GO:0005886">
    <property type="term" value="C:plasma membrane"/>
    <property type="evidence" value="ECO:0007669"/>
    <property type="project" value="UniProtKB-SubCell"/>
</dbReference>
<evidence type="ECO:0000256" key="5">
    <source>
        <dbReference type="ARBA" id="ARBA00022989"/>
    </source>
</evidence>
<dbReference type="STRING" id="181874.A0A409YGV3"/>
<dbReference type="Proteomes" id="UP000284842">
    <property type="component" value="Unassembled WGS sequence"/>
</dbReference>
<keyword evidence="4" id="KW-0812">Transmembrane</keyword>
<dbReference type="InterPro" id="IPR044669">
    <property type="entry name" value="YneE/VCCN1/2-like"/>
</dbReference>
<dbReference type="Pfam" id="PF25539">
    <property type="entry name" value="Bestrophin_2"/>
    <property type="match status" value="2"/>
</dbReference>
<keyword evidence="5" id="KW-1133">Transmembrane helix</keyword>
<name>A0A409YGV3_9AGAR</name>
<feature type="region of interest" description="Disordered" evidence="8">
    <location>
        <begin position="214"/>
        <end position="234"/>
    </location>
</feature>
<evidence type="ECO:0000256" key="4">
    <source>
        <dbReference type="ARBA" id="ARBA00022692"/>
    </source>
</evidence>
<evidence type="ECO:0000256" key="3">
    <source>
        <dbReference type="ARBA" id="ARBA00022475"/>
    </source>
</evidence>
<dbReference type="GO" id="GO:0005254">
    <property type="term" value="F:chloride channel activity"/>
    <property type="evidence" value="ECO:0007669"/>
    <property type="project" value="InterPro"/>
</dbReference>
<comment type="subcellular location">
    <subcellularLocation>
        <location evidence="1">Cell membrane</location>
        <topology evidence="1">Multi-pass membrane protein</topology>
    </subcellularLocation>
</comment>
<dbReference type="AlphaFoldDB" id="A0A409YGV3"/>
<keyword evidence="7" id="KW-0472">Membrane</keyword>
<evidence type="ECO:0000256" key="8">
    <source>
        <dbReference type="SAM" id="MobiDB-lite"/>
    </source>
</evidence>
<evidence type="ECO:0000313" key="9">
    <source>
        <dbReference type="EMBL" id="PPR02228.1"/>
    </source>
</evidence>
<reference evidence="9 10" key="1">
    <citation type="journal article" date="2018" name="Evol. Lett.">
        <title>Horizontal gene cluster transfer increased hallucinogenic mushroom diversity.</title>
        <authorList>
            <person name="Reynolds H.T."/>
            <person name="Vijayakumar V."/>
            <person name="Gluck-Thaler E."/>
            <person name="Korotkin H.B."/>
            <person name="Matheny P.B."/>
            <person name="Slot J.C."/>
        </authorList>
    </citation>
    <scope>NUCLEOTIDE SEQUENCE [LARGE SCALE GENOMIC DNA]</scope>
    <source>
        <strain evidence="9 10">2629</strain>
    </source>
</reference>
<comment type="caution">
    <text evidence="9">The sequence shown here is derived from an EMBL/GenBank/DDBJ whole genome shotgun (WGS) entry which is preliminary data.</text>
</comment>
<evidence type="ECO:0000256" key="6">
    <source>
        <dbReference type="ARBA" id="ARBA00023065"/>
    </source>
</evidence>
<evidence type="ECO:0000256" key="2">
    <source>
        <dbReference type="ARBA" id="ARBA00022448"/>
    </source>
</evidence>
<dbReference type="EMBL" id="NHTK01001181">
    <property type="protein sequence ID" value="PPR02228.1"/>
    <property type="molecule type" value="Genomic_DNA"/>
</dbReference>
<dbReference type="PANTHER" id="PTHR33281:SF19">
    <property type="entry name" value="VOLTAGE-DEPENDENT ANION CHANNEL-FORMING PROTEIN YNEE"/>
    <property type="match status" value="1"/>
</dbReference>
<keyword evidence="10" id="KW-1185">Reference proteome</keyword>
<accession>A0A409YGV3</accession>
<proteinExistence type="predicted"/>
<gene>
    <name evidence="9" type="ORF">CVT24_011456</name>
</gene>
<evidence type="ECO:0000256" key="7">
    <source>
        <dbReference type="ARBA" id="ARBA00023136"/>
    </source>
</evidence>
<evidence type="ECO:0000256" key="1">
    <source>
        <dbReference type="ARBA" id="ARBA00004651"/>
    </source>
</evidence>
<organism evidence="9 10">
    <name type="scientific">Panaeolus cyanescens</name>
    <dbReference type="NCBI Taxonomy" id="181874"/>
    <lineage>
        <taxon>Eukaryota</taxon>
        <taxon>Fungi</taxon>
        <taxon>Dikarya</taxon>
        <taxon>Basidiomycota</taxon>
        <taxon>Agaricomycotina</taxon>
        <taxon>Agaricomycetes</taxon>
        <taxon>Agaricomycetidae</taxon>
        <taxon>Agaricales</taxon>
        <taxon>Agaricineae</taxon>
        <taxon>Galeropsidaceae</taxon>
        <taxon>Panaeolus</taxon>
    </lineage>
</organism>
<keyword evidence="3" id="KW-1003">Cell membrane</keyword>
<dbReference type="PANTHER" id="PTHR33281">
    <property type="entry name" value="UPF0187 PROTEIN YNEE"/>
    <property type="match status" value="1"/>
</dbReference>
<evidence type="ECO:0000313" key="10">
    <source>
        <dbReference type="Proteomes" id="UP000284842"/>
    </source>
</evidence>
<keyword evidence="6" id="KW-0406">Ion transport</keyword>
<dbReference type="InParanoid" id="A0A409YGV3"/>
<keyword evidence="2" id="KW-0813">Transport</keyword>